<sequence length="227" mass="24363">MSALLEIDALTGGYRDTNVLFGLSARIDAGSVLGVFGRNGVGKTTLARLVQGSLLAVSGDIRISGHSVAARPAHVRRAMGIGYMPQTSMVFDDLTVRENLNLGTNRDTPERYFERFPRLAERLDQPAGTMSGGERKILAFVRTMIEDTSILVLDEPSEGVQPENIELMADCLEERAAAGAAVLLCEQNLGFLARISTGYLGLDAGKVVLEKPADEVSVAQLRSVLSL</sequence>
<dbReference type="GO" id="GO:0016887">
    <property type="term" value="F:ATP hydrolysis activity"/>
    <property type="evidence" value="ECO:0007669"/>
    <property type="project" value="InterPro"/>
</dbReference>
<evidence type="ECO:0000256" key="2">
    <source>
        <dbReference type="ARBA" id="ARBA00022448"/>
    </source>
</evidence>
<comment type="similarity">
    <text evidence="1">Belongs to the ABC transporter superfamily.</text>
</comment>
<proteinExistence type="inferred from homology"/>
<reference evidence="7 8" key="1">
    <citation type="journal article" date="2020" name="Proc. Natl. Acad. Sci. U.S.A.">
        <title>Ecological drivers of bacterial community assembly in synthetic phycospheres.</title>
        <authorList>
            <person name="Fu H."/>
            <person name="Uchimiya M."/>
            <person name="Gore J."/>
            <person name="Moran M.A."/>
        </authorList>
    </citation>
    <scope>NUCLEOTIDE SEQUENCE [LARGE SCALE GENOMIC DNA]</scope>
    <source>
        <strain evidence="7">HF-Din03</strain>
    </source>
</reference>
<dbReference type="InterPro" id="IPR003593">
    <property type="entry name" value="AAA+_ATPase"/>
</dbReference>
<keyword evidence="4 7" id="KW-0067">ATP-binding</keyword>
<organism evidence="7 8">
    <name type="scientific">Ruegeria pomeroyi</name>
    <dbReference type="NCBI Taxonomy" id="89184"/>
    <lineage>
        <taxon>Bacteria</taxon>
        <taxon>Pseudomonadati</taxon>
        <taxon>Pseudomonadota</taxon>
        <taxon>Alphaproteobacteria</taxon>
        <taxon>Rhodobacterales</taxon>
        <taxon>Roseobacteraceae</taxon>
        <taxon>Ruegeria</taxon>
    </lineage>
</organism>
<protein>
    <submittedName>
        <fullName evidence="7">ATP-binding cassette domain-containing protein</fullName>
    </submittedName>
</protein>
<gene>
    <name evidence="7" type="ORF">HW564_03170</name>
</gene>
<dbReference type="InterPro" id="IPR052156">
    <property type="entry name" value="BCAA_Transport_ATP-bd_LivF"/>
</dbReference>
<evidence type="ECO:0000313" key="8">
    <source>
        <dbReference type="Proteomes" id="UP000565723"/>
    </source>
</evidence>
<accession>A0A850LDV3</accession>
<evidence type="ECO:0000256" key="1">
    <source>
        <dbReference type="ARBA" id="ARBA00005417"/>
    </source>
</evidence>
<dbReference type="GO" id="GO:0015658">
    <property type="term" value="F:branched-chain amino acid transmembrane transporter activity"/>
    <property type="evidence" value="ECO:0007669"/>
    <property type="project" value="TreeGrafter"/>
</dbReference>
<name>A0A850LDV3_9RHOB</name>
<dbReference type="OMA" id="PGECMAV"/>
<evidence type="ECO:0000256" key="3">
    <source>
        <dbReference type="ARBA" id="ARBA00022741"/>
    </source>
</evidence>
<dbReference type="PANTHER" id="PTHR43820:SF2">
    <property type="entry name" value="ABC TRANSPORTER ATP-BINDING PROTEIN"/>
    <property type="match status" value="1"/>
</dbReference>
<dbReference type="AlphaFoldDB" id="A0A850LDV3"/>
<dbReference type="GO" id="GO:0005524">
    <property type="term" value="F:ATP binding"/>
    <property type="evidence" value="ECO:0007669"/>
    <property type="project" value="UniProtKB-KW"/>
</dbReference>
<dbReference type="InterPro" id="IPR003439">
    <property type="entry name" value="ABC_transporter-like_ATP-bd"/>
</dbReference>
<feature type="domain" description="ABC transporter" evidence="6">
    <location>
        <begin position="5"/>
        <end position="227"/>
    </location>
</feature>
<evidence type="ECO:0000313" key="7">
    <source>
        <dbReference type="EMBL" id="NVK95910.1"/>
    </source>
</evidence>
<comment type="caution">
    <text evidence="7">The sequence shown here is derived from an EMBL/GenBank/DDBJ whole genome shotgun (WGS) entry which is preliminary data.</text>
</comment>
<keyword evidence="2" id="KW-0813">Transport</keyword>
<dbReference type="PROSITE" id="PS50893">
    <property type="entry name" value="ABC_TRANSPORTER_2"/>
    <property type="match status" value="1"/>
</dbReference>
<evidence type="ECO:0000256" key="5">
    <source>
        <dbReference type="ARBA" id="ARBA00022970"/>
    </source>
</evidence>
<keyword evidence="3" id="KW-0547">Nucleotide-binding</keyword>
<dbReference type="SMART" id="SM00382">
    <property type="entry name" value="AAA"/>
    <property type="match status" value="1"/>
</dbReference>
<dbReference type="SUPFAM" id="SSF52540">
    <property type="entry name" value="P-loop containing nucleoside triphosphate hydrolases"/>
    <property type="match status" value="1"/>
</dbReference>
<dbReference type="Gene3D" id="3.40.50.300">
    <property type="entry name" value="P-loop containing nucleotide triphosphate hydrolases"/>
    <property type="match status" value="1"/>
</dbReference>
<dbReference type="GO" id="GO:0015807">
    <property type="term" value="P:L-amino acid transport"/>
    <property type="evidence" value="ECO:0007669"/>
    <property type="project" value="TreeGrafter"/>
</dbReference>
<keyword evidence="5" id="KW-0029">Amino-acid transport</keyword>
<dbReference type="Proteomes" id="UP000565723">
    <property type="component" value="Unassembled WGS sequence"/>
</dbReference>
<evidence type="ECO:0000259" key="6">
    <source>
        <dbReference type="PROSITE" id="PS50893"/>
    </source>
</evidence>
<dbReference type="RefSeq" id="WP_011047230.1">
    <property type="nucleotide sequence ID" value="NZ_CP076685.1"/>
</dbReference>
<evidence type="ECO:0000256" key="4">
    <source>
        <dbReference type="ARBA" id="ARBA00022840"/>
    </source>
</evidence>
<dbReference type="EMBL" id="JABXIY010000008">
    <property type="protein sequence ID" value="NVK95910.1"/>
    <property type="molecule type" value="Genomic_DNA"/>
</dbReference>
<dbReference type="Pfam" id="PF00005">
    <property type="entry name" value="ABC_tran"/>
    <property type="match status" value="1"/>
</dbReference>
<dbReference type="PANTHER" id="PTHR43820">
    <property type="entry name" value="HIGH-AFFINITY BRANCHED-CHAIN AMINO ACID TRANSPORT ATP-BINDING PROTEIN LIVF"/>
    <property type="match status" value="1"/>
</dbReference>
<dbReference type="InterPro" id="IPR027417">
    <property type="entry name" value="P-loop_NTPase"/>
</dbReference>